<comment type="caution">
    <text evidence="2">The sequence shown here is derived from an EMBL/GenBank/DDBJ whole genome shotgun (WGS) entry which is preliminary data.</text>
</comment>
<name>A0A9Q3BNS8_9BASI</name>
<keyword evidence="3" id="KW-1185">Reference proteome</keyword>
<evidence type="ECO:0000313" key="3">
    <source>
        <dbReference type="Proteomes" id="UP000765509"/>
    </source>
</evidence>
<gene>
    <name evidence="2" type="ORF">O181_008155</name>
</gene>
<dbReference type="OrthoDB" id="2504565at2759"/>
<sequence>MAAIDQSCHTNTRTNLSEVKSVNSSLVSSSGHHHSTHPEELQPLIEKITRNSEQGNPDNVLKTLHETALKGEGLSNESSNAVALNRETFPSKTVHYCANGKYNPLVKSHGPEKCWQLHPELRTEQKTKESRPNFTLA</sequence>
<dbReference type="AlphaFoldDB" id="A0A9Q3BNS8"/>
<accession>A0A9Q3BNS8</accession>
<reference evidence="2" key="1">
    <citation type="submission" date="2021-03" db="EMBL/GenBank/DDBJ databases">
        <title>Draft genome sequence of rust myrtle Austropuccinia psidii MF-1, a brazilian biotype.</title>
        <authorList>
            <person name="Quecine M.C."/>
            <person name="Pachon D.M.R."/>
            <person name="Bonatelli M.L."/>
            <person name="Correr F.H."/>
            <person name="Franceschini L.M."/>
            <person name="Leite T.F."/>
            <person name="Margarido G.R.A."/>
            <person name="Almeida C.A."/>
            <person name="Ferrarezi J.A."/>
            <person name="Labate C.A."/>
        </authorList>
    </citation>
    <scope>NUCLEOTIDE SEQUENCE</scope>
    <source>
        <strain evidence="2">MF-1</strain>
    </source>
</reference>
<dbReference type="Proteomes" id="UP000765509">
    <property type="component" value="Unassembled WGS sequence"/>
</dbReference>
<organism evidence="2 3">
    <name type="scientific">Austropuccinia psidii MF-1</name>
    <dbReference type="NCBI Taxonomy" id="1389203"/>
    <lineage>
        <taxon>Eukaryota</taxon>
        <taxon>Fungi</taxon>
        <taxon>Dikarya</taxon>
        <taxon>Basidiomycota</taxon>
        <taxon>Pucciniomycotina</taxon>
        <taxon>Pucciniomycetes</taxon>
        <taxon>Pucciniales</taxon>
        <taxon>Sphaerophragmiaceae</taxon>
        <taxon>Austropuccinia</taxon>
    </lineage>
</organism>
<evidence type="ECO:0000256" key="1">
    <source>
        <dbReference type="SAM" id="MobiDB-lite"/>
    </source>
</evidence>
<evidence type="ECO:0000313" key="2">
    <source>
        <dbReference type="EMBL" id="MBW0468440.1"/>
    </source>
</evidence>
<proteinExistence type="predicted"/>
<dbReference type="EMBL" id="AVOT02001862">
    <property type="protein sequence ID" value="MBW0468440.1"/>
    <property type="molecule type" value="Genomic_DNA"/>
</dbReference>
<protein>
    <submittedName>
        <fullName evidence="2">Uncharacterized protein</fullName>
    </submittedName>
</protein>
<feature type="compositionally biased region" description="Low complexity" evidence="1">
    <location>
        <begin position="17"/>
        <end position="30"/>
    </location>
</feature>
<feature type="region of interest" description="Disordered" evidence="1">
    <location>
        <begin position="15"/>
        <end position="42"/>
    </location>
</feature>